<dbReference type="Pfam" id="PF00672">
    <property type="entry name" value="HAMP"/>
    <property type="match status" value="1"/>
</dbReference>
<evidence type="ECO:0000256" key="7">
    <source>
        <dbReference type="ARBA" id="ARBA00023012"/>
    </source>
</evidence>
<dbReference type="SMART" id="SM00387">
    <property type="entry name" value="HATPase_c"/>
    <property type="match status" value="1"/>
</dbReference>
<feature type="transmembrane region" description="Helical" evidence="9">
    <location>
        <begin position="209"/>
        <end position="233"/>
    </location>
</feature>
<keyword evidence="6" id="KW-0418">Kinase</keyword>
<dbReference type="Pfam" id="PF02518">
    <property type="entry name" value="HATPase_c"/>
    <property type="match status" value="1"/>
</dbReference>
<dbReference type="SUPFAM" id="SSF47384">
    <property type="entry name" value="Homodimeric domain of signal transducing histidine kinase"/>
    <property type="match status" value="1"/>
</dbReference>
<keyword evidence="4" id="KW-0597">Phosphoprotein</keyword>
<organism evidence="12 13">
    <name type="scientific">Microvirga vignae</name>
    <dbReference type="NCBI Taxonomy" id="1225564"/>
    <lineage>
        <taxon>Bacteria</taxon>
        <taxon>Pseudomonadati</taxon>
        <taxon>Pseudomonadota</taxon>
        <taxon>Alphaproteobacteria</taxon>
        <taxon>Hyphomicrobiales</taxon>
        <taxon>Methylobacteriaceae</taxon>
        <taxon>Microvirga</taxon>
    </lineage>
</organism>
<keyword evidence="7" id="KW-0902">Two-component regulatory system</keyword>
<comment type="caution">
    <text evidence="12">The sequence shown here is derived from an EMBL/GenBank/DDBJ whole genome shotgun (WGS) entry which is preliminary data.</text>
</comment>
<keyword evidence="9" id="KW-0812">Transmembrane</keyword>
<feature type="domain" description="Histidine kinase" evidence="10">
    <location>
        <begin position="311"/>
        <end position="526"/>
    </location>
</feature>
<comment type="catalytic activity">
    <reaction evidence="1">
        <text>ATP + protein L-histidine = ADP + protein N-phospho-L-histidine.</text>
        <dbReference type="EC" id="2.7.13.3"/>
    </reaction>
</comment>
<evidence type="ECO:0000256" key="8">
    <source>
        <dbReference type="SAM" id="MobiDB-lite"/>
    </source>
</evidence>
<dbReference type="PANTHER" id="PTHR43711">
    <property type="entry name" value="TWO-COMPONENT HISTIDINE KINASE"/>
    <property type="match status" value="1"/>
</dbReference>
<dbReference type="InterPro" id="IPR050736">
    <property type="entry name" value="Sensor_HK_Regulatory"/>
</dbReference>
<evidence type="ECO:0000313" key="12">
    <source>
        <dbReference type="EMBL" id="KLK92245.1"/>
    </source>
</evidence>
<dbReference type="InterPro" id="IPR036097">
    <property type="entry name" value="HisK_dim/P_sf"/>
</dbReference>
<sequence length="563" mass="62814">MQWLQAERIMRSWRSLLFLRNSLPAKLALLAAFFVLAVVTVRVLSLDRLAHVDAVSGEVQNRWLDSVRLLGTLSRHIATVRSEEAEALLRRDASGWTSSEDMQRSLSAIAQDIGRYRSIPHDTDETPAFDSFLRNWADHDQHARTIVSLAQRGQTDEAAALFKGSAHFSFKEAADSLRRLIDLTETKADAARKTAAEAITRAQRFISDLILAMLVLFVALIFYLWASFSRPLLDLAGLMRRLASHDTSFSVPFESRRDEIGDVARSLAVFRRNTIELLESRKSLAKQADILTGSLEKERALAAEQRNFITTMSHEFRTPLTSIDGNAQRLLATKDQATPSQIADRAHKIRAAVFRMTSLVVSLTGAMEMASGQLQPRARRFDLAGMLRDLRRYYCEIGMGDTLEEEIGNLPKEITGDPELLYYAFSNLIANAFKYSPEGGIVTLRAKSADASVEITVEDHGLGIPPDEIDRVRERFYRGSNVGSIPGTGVGLHLVDLIVRQHGGSLRIDSEVGRGTRMTVSLPMQDTEPSLLEDVIEQDLVYRGRRRDSEPSGGSPERARLHS</sequence>
<evidence type="ECO:0000256" key="3">
    <source>
        <dbReference type="ARBA" id="ARBA00012438"/>
    </source>
</evidence>
<accession>A0A0H1RAH9</accession>
<dbReference type="SMART" id="SM00304">
    <property type="entry name" value="HAMP"/>
    <property type="match status" value="1"/>
</dbReference>
<evidence type="ECO:0000256" key="5">
    <source>
        <dbReference type="ARBA" id="ARBA00022679"/>
    </source>
</evidence>
<dbReference type="SMART" id="SM00388">
    <property type="entry name" value="HisKA"/>
    <property type="match status" value="1"/>
</dbReference>
<keyword evidence="9" id="KW-0472">Membrane</keyword>
<dbReference type="Gene3D" id="6.10.340.10">
    <property type="match status" value="1"/>
</dbReference>
<keyword evidence="13" id="KW-1185">Reference proteome</keyword>
<gene>
    <name evidence="12" type="ORF">AA309_15640</name>
</gene>
<dbReference type="AlphaFoldDB" id="A0A0H1RAH9"/>
<dbReference type="EC" id="2.7.13.3" evidence="3"/>
<protein>
    <recommendedName>
        <fullName evidence="3">histidine kinase</fullName>
        <ecNumber evidence="3">2.7.13.3</ecNumber>
    </recommendedName>
</protein>
<evidence type="ECO:0000259" key="11">
    <source>
        <dbReference type="PROSITE" id="PS50885"/>
    </source>
</evidence>
<evidence type="ECO:0000259" key="10">
    <source>
        <dbReference type="PROSITE" id="PS50109"/>
    </source>
</evidence>
<dbReference type="GO" id="GO:0000155">
    <property type="term" value="F:phosphorelay sensor kinase activity"/>
    <property type="evidence" value="ECO:0007669"/>
    <property type="project" value="InterPro"/>
</dbReference>
<name>A0A0H1RAH9_9HYPH</name>
<dbReference type="SUPFAM" id="SSF55874">
    <property type="entry name" value="ATPase domain of HSP90 chaperone/DNA topoisomerase II/histidine kinase"/>
    <property type="match status" value="1"/>
</dbReference>
<dbReference type="InterPro" id="IPR003661">
    <property type="entry name" value="HisK_dim/P_dom"/>
</dbReference>
<evidence type="ECO:0000313" key="13">
    <source>
        <dbReference type="Proteomes" id="UP000035489"/>
    </source>
</evidence>
<dbReference type="InterPro" id="IPR003660">
    <property type="entry name" value="HAMP_dom"/>
</dbReference>
<dbReference type="PATRIC" id="fig|1225564.3.peg.4028"/>
<dbReference type="InterPro" id="IPR036890">
    <property type="entry name" value="HATPase_C_sf"/>
</dbReference>
<dbReference type="InterPro" id="IPR005467">
    <property type="entry name" value="His_kinase_dom"/>
</dbReference>
<dbReference type="Pfam" id="PF00512">
    <property type="entry name" value="HisKA"/>
    <property type="match status" value="1"/>
</dbReference>
<keyword evidence="9" id="KW-1133">Transmembrane helix</keyword>
<dbReference type="Gene3D" id="3.30.565.10">
    <property type="entry name" value="Histidine kinase-like ATPase, C-terminal domain"/>
    <property type="match status" value="1"/>
</dbReference>
<reference evidence="12 13" key="1">
    <citation type="submission" date="2015-05" db="EMBL/GenBank/DDBJ databases">
        <title>Draft genome sequence of Microvirga vignae strain BR3299, a novel nitrogen fixing bacteria isolated from Brazil semi-aired region.</title>
        <authorList>
            <person name="Zilli J.E."/>
            <person name="Passos S.R."/>
            <person name="Leite J."/>
            <person name="Baldani J.I."/>
            <person name="Xavier G.R."/>
            <person name="Rumjaneck N.G."/>
            <person name="Simoes-Araujo J.L."/>
        </authorList>
    </citation>
    <scope>NUCLEOTIDE SEQUENCE [LARGE SCALE GENOMIC DNA]</scope>
    <source>
        <strain evidence="12 13">BR3299</strain>
    </source>
</reference>
<dbReference type="InterPro" id="IPR004358">
    <property type="entry name" value="Sig_transdc_His_kin-like_C"/>
</dbReference>
<dbReference type="PANTHER" id="PTHR43711:SF1">
    <property type="entry name" value="HISTIDINE KINASE 1"/>
    <property type="match status" value="1"/>
</dbReference>
<evidence type="ECO:0000256" key="6">
    <source>
        <dbReference type="ARBA" id="ARBA00022777"/>
    </source>
</evidence>
<feature type="domain" description="HAMP" evidence="11">
    <location>
        <begin position="226"/>
        <end position="279"/>
    </location>
</feature>
<dbReference type="EMBL" id="LCYG01000038">
    <property type="protein sequence ID" value="KLK92245.1"/>
    <property type="molecule type" value="Genomic_DNA"/>
</dbReference>
<evidence type="ECO:0000256" key="9">
    <source>
        <dbReference type="SAM" id="Phobius"/>
    </source>
</evidence>
<dbReference type="PROSITE" id="PS50885">
    <property type="entry name" value="HAMP"/>
    <property type="match status" value="1"/>
</dbReference>
<dbReference type="PRINTS" id="PR00344">
    <property type="entry name" value="BCTRLSENSOR"/>
</dbReference>
<dbReference type="CDD" id="cd00075">
    <property type="entry name" value="HATPase"/>
    <property type="match status" value="1"/>
</dbReference>
<dbReference type="CDD" id="cd06225">
    <property type="entry name" value="HAMP"/>
    <property type="match status" value="1"/>
</dbReference>
<evidence type="ECO:0000256" key="1">
    <source>
        <dbReference type="ARBA" id="ARBA00000085"/>
    </source>
</evidence>
<dbReference type="GO" id="GO:0016020">
    <property type="term" value="C:membrane"/>
    <property type="evidence" value="ECO:0007669"/>
    <property type="project" value="UniProtKB-SubCell"/>
</dbReference>
<evidence type="ECO:0000256" key="4">
    <source>
        <dbReference type="ARBA" id="ARBA00022553"/>
    </source>
</evidence>
<dbReference type="SUPFAM" id="SSF158472">
    <property type="entry name" value="HAMP domain-like"/>
    <property type="match status" value="1"/>
</dbReference>
<feature type="region of interest" description="Disordered" evidence="8">
    <location>
        <begin position="543"/>
        <end position="563"/>
    </location>
</feature>
<comment type="subcellular location">
    <subcellularLocation>
        <location evidence="2">Membrane</location>
    </subcellularLocation>
</comment>
<dbReference type="Proteomes" id="UP000035489">
    <property type="component" value="Unassembled WGS sequence"/>
</dbReference>
<dbReference type="CDD" id="cd00082">
    <property type="entry name" value="HisKA"/>
    <property type="match status" value="1"/>
</dbReference>
<dbReference type="InterPro" id="IPR024478">
    <property type="entry name" value="HlyB_4HB_MCP"/>
</dbReference>
<proteinExistence type="predicted"/>
<dbReference type="STRING" id="1225564.AA309_15640"/>
<dbReference type="InterPro" id="IPR003594">
    <property type="entry name" value="HATPase_dom"/>
</dbReference>
<dbReference type="Gene3D" id="1.10.287.130">
    <property type="match status" value="1"/>
</dbReference>
<dbReference type="Pfam" id="PF12729">
    <property type="entry name" value="4HB_MCP_1"/>
    <property type="match status" value="1"/>
</dbReference>
<evidence type="ECO:0000256" key="2">
    <source>
        <dbReference type="ARBA" id="ARBA00004370"/>
    </source>
</evidence>
<dbReference type="PROSITE" id="PS50109">
    <property type="entry name" value="HIS_KIN"/>
    <property type="match status" value="1"/>
</dbReference>
<keyword evidence="5" id="KW-0808">Transferase</keyword>